<name>A0A396YUH1_9LEPT</name>
<gene>
    <name evidence="1" type="ORF">DLM75_20435</name>
</gene>
<dbReference type="EMBL" id="QHCT01000008">
    <property type="protein sequence ID" value="RHX85563.1"/>
    <property type="molecule type" value="Genomic_DNA"/>
</dbReference>
<evidence type="ECO:0000313" key="2">
    <source>
        <dbReference type="Proteomes" id="UP000265798"/>
    </source>
</evidence>
<comment type="caution">
    <text evidence="1">The sequence shown here is derived from an EMBL/GenBank/DDBJ whole genome shotgun (WGS) entry which is preliminary data.</text>
</comment>
<organism evidence="1 2">
    <name type="scientific">Leptospira stimsonii</name>
    <dbReference type="NCBI Taxonomy" id="2202203"/>
    <lineage>
        <taxon>Bacteria</taxon>
        <taxon>Pseudomonadati</taxon>
        <taxon>Spirochaetota</taxon>
        <taxon>Spirochaetia</taxon>
        <taxon>Leptospirales</taxon>
        <taxon>Leptospiraceae</taxon>
        <taxon>Leptospira</taxon>
    </lineage>
</organism>
<accession>A0A396YUH1</accession>
<dbReference type="AlphaFoldDB" id="A0A396YUH1"/>
<dbReference type="Proteomes" id="UP000265798">
    <property type="component" value="Unassembled WGS sequence"/>
</dbReference>
<sequence length="83" mass="8933">MGLIVGVPTREFLIAKLEFCDKGKSAVVFSATHPSTRNLGGARDFHGEVVAPTEILQKKSPKTKIKKPAFAGGLSFTERNSAF</sequence>
<proteinExistence type="predicted"/>
<reference evidence="2" key="1">
    <citation type="submission" date="2018-05" db="EMBL/GenBank/DDBJ databases">
        <title>Leptospira yasudae sp. nov. and Leptospira stimsonii sp. nov., two pathogenic species of the genus Leptospira isolated from environmental sources.</title>
        <authorList>
            <person name="Casanovas-Massana A."/>
            <person name="Hamond C."/>
            <person name="Santos L.A."/>
            <person name="Hacker K.P."/>
            <person name="Balassiano I."/>
            <person name="Medeiros M.A."/>
            <person name="Reis M.G."/>
            <person name="Ko A.I."/>
            <person name="Wunder E.A."/>
        </authorList>
    </citation>
    <scope>NUCLEOTIDE SEQUENCE [LARGE SCALE GENOMIC DNA]</scope>
    <source>
        <strain evidence="2">Yale</strain>
    </source>
</reference>
<evidence type="ECO:0000313" key="1">
    <source>
        <dbReference type="EMBL" id="RHX85563.1"/>
    </source>
</evidence>
<protein>
    <submittedName>
        <fullName evidence="1">Uncharacterized protein</fullName>
    </submittedName>
</protein>